<protein>
    <submittedName>
        <fullName evidence="1">Uncharacterized protein</fullName>
    </submittedName>
</protein>
<reference evidence="1 2" key="1">
    <citation type="submission" date="2018-12" db="EMBL/GenBank/DDBJ databases">
        <authorList>
            <consortium name="Pathogen Informatics"/>
        </authorList>
    </citation>
    <scope>NUCLEOTIDE SEQUENCE [LARGE SCALE GENOMIC DNA]</scope>
    <source>
        <strain evidence="1 2">NCTC13635</strain>
    </source>
</reference>
<dbReference type="EMBL" id="LR134162">
    <property type="protein sequence ID" value="VEA99557.1"/>
    <property type="molecule type" value="Genomic_DNA"/>
</dbReference>
<sequence>MAHVPQRPESPFIHASQNNRNVQAKCFRHDVRPTSAAKRCDTSEETRISAIHVKHLHECLAGLEELPLGDGPFKCPGQWRFGSDNNHSS</sequence>
<dbReference type="Proteomes" id="UP000282433">
    <property type="component" value="Chromosome"/>
</dbReference>
<evidence type="ECO:0000313" key="1">
    <source>
        <dbReference type="EMBL" id="VEA99557.1"/>
    </source>
</evidence>
<accession>W9BGJ2</accession>
<gene>
    <name evidence="1" type="ORF">NCTC13635_00645</name>
</gene>
<dbReference type="AlphaFoldDB" id="W9BGJ2"/>
<proteinExistence type="predicted"/>
<organism evidence="1 2">
    <name type="scientific">Klebsiella pneumoniae</name>
    <dbReference type="NCBI Taxonomy" id="573"/>
    <lineage>
        <taxon>Bacteria</taxon>
        <taxon>Pseudomonadati</taxon>
        <taxon>Pseudomonadota</taxon>
        <taxon>Gammaproteobacteria</taxon>
        <taxon>Enterobacterales</taxon>
        <taxon>Enterobacteriaceae</taxon>
        <taxon>Klebsiella/Raoultella group</taxon>
        <taxon>Klebsiella</taxon>
        <taxon>Klebsiella pneumoniae complex</taxon>
    </lineage>
</organism>
<dbReference type="KEGG" id="kpnk:BN49_2601"/>
<name>W9BGJ2_KLEPN</name>
<evidence type="ECO:0000313" key="2">
    <source>
        <dbReference type="Proteomes" id="UP000282433"/>
    </source>
</evidence>